<dbReference type="EMBL" id="CP118848">
    <property type="protein sequence ID" value="WHI59072.1"/>
    <property type="molecule type" value="Genomic_DNA"/>
</dbReference>
<evidence type="ECO:0000259" key="10">
    <source>
        <dbReference type="Pfam" id="PF00696"/>
    </source>
</evidence>
<feature type="site" description="Transition state stabilizer" evidence="9">
    <location>
        <position position="212"/>
    </location>
</feature>
<comment type="similarity">
    <text evidence="9">Belongs to the acetylglutamate kinase family. ArgB subfamily.</text>
</comment>
<dbReference type="PANTHER" id="PTHR23342:SF0">
    <property type="entry name" value="N-ACETYLGLUTAMATE SYNTHASE, MITOCHONDRIAL"/>
    <property type="match status" value="1"/>
</dbReference>
<reference evidence="11" key="1">
    <citation type="journal article" date="2023" name="Antibiotics">
        <title>Prevalence and Molecular Characterization of Methicillin-Resistant Staphylococci (MRS) and Mammaliicocci (MRM) in Dromedary Camels from Algeria: First Detection of SCCmec-mecC Hybrid in Methicillin-Resistant Mammaliicoccus lentus.</title>
        <authorList>
            <person name="Belhout C."/>
            <person name="Boyen F."/>
            <person name="Vereecke N."/>
            <person name="Theuns S."/>
            <person name="Taibi N."/>
            <person name="Stegger M."/>
            <person name="de la Fe-Rodriguez P.Y."/>
            <person name="Bouayad L."/>
            <person name="Elgroud R."/>
            <person name="Butaye P."/>
        </authorList>
    </citation>
    <scope>NUCLEOTIDE SEQUENCE</scope>
    <source>
        <strain evidence="11">7048</strain>
    </source>
</reference>
<feature type="site" description="Transition state stabilizer" evidence="9">
    <location>
        <position position="7"/>
    </location>
</feature>
<comment type="subcellular location">
    <subcellularLocation>
        <location evidence="9">Cytoplasm</location>
    </subcellularLocation>
</comment>
<comment type="catalytic activity">
    <reaction evidence="8 9">
        <text>N-acetyl-L-glutamate + ATP = N-acetyl-L-glutamyl 5-phosphate + ADP</text>
        <dbReference type="Rhea" id="RHEA:14629"/>
        <dbReference type="ChEBI" id="CHEBI:30616"/>
        <dbReference type="ChEBI" id="CHEBI:44337"/>
        <dbReference type="ChEBI" id="CHEBI:57936"/>
        <dbReference type="ChEBI" id="CHEBI:456216"/>
        <dbReference type="EC" id="2.7.2.8"/>
    </reaction>
</comment>
<keyword evidence="5 9" id="KW-0547">Nucleotide-binding</keyword>
<dbReference type="PIRSF" id="PIRSF000728">
    <property type="entry name" value="NAGK"/>
    <property type="match status" value="1"/>
</dbReference>
<dbReference type="InterPro" id="IPR001048">
    <property type="entry name" value="Asp/Glu/Uridylate_kinase"/>
</dbReference>
<dbReference type="GO" id="GO:0003991">
    <property type="term" value="F:acetylglutamate kinase activity"/>
    <property type="evidence" value="ECO:0007669"/>
    <property type="project" value="UniProtKB-UniRule"/>
</dbReference>
<accession>A0AAX3W1H0</accession>
<dbReference type="HAMAP" id="MF_00082">
    <property type="entry name" value="ArgB"/>
    <property type="match status" value="1"/>
</dbReference>
<evidence type="ECO:0000256" key="5">
    <source>
        <dbReference type="ARBA" id="ARBA00022741"/>
    </source>
</evidence>
<keyword evidence="3 9" id="KW-0028">Amino-acid biosynthesis</keyword>
<dbReference type="GO" id="GO:0005524">
    <property type="term" value="F:ATP binding"/>
    <property type="evidence" value="ECO:0007669"/>
    <property type="project" value="UniProtKB-UniRule"/>
</dbReference>
<feature type="binding site" evidence="9">
    <location>
        <begin position="40"/>
        <end position="41"/>
    </location>
    <ligand>
        <name>substrate</name>
    </ligand>
</feature>
<dbReference type="Gene3D" id="3.40.1160.10">
    <property type="entry name" value="Acetylglutamate kinase-like"/>
    <property type="match status" value="1"/>
</dbReference>
<name>A0AAX3W1H0_MAMLE</name>
<evidence type="ECO:0000256" key="3">
    <source>
        <dbReference type="ARBA" id="ARBA00022605"/>
    </source>
</evidence>
<dbReference type="CDD" id="cd04238">
    <property type="entry name" value="AAK_NAGK-like"/>
    <property type="match status" value="1"/>
</dbReference>
<feature type="binding site" evidence="9">
    <location>
        <position position="154"/>
    </location>
    <ligand>
        <name>substrate</name>
    </ligand>
</feature>
<evidence type="ECO:0000256" key="6">
    <source>
        <dbReference type="ARBA" id="ARBA00022777"/>
    </source>
</evidence>
<dbReference type="InterPro" id="IPR037528">
    <property type="entry name" value="ArgB"/>
</dbReference>
<dbReference type="PANTHER" id="PTHR23342">
    <property type="entry name" value="N-ACETYLGLUTAMATE SYNTHASE"/>
    <property type="match status" value="1"/>
</dbReference>
<dbReference type="GO" id="GO:0005737">
    <property type="term" value="C:cytoplasm"/>
    <property type="evidence" value="ECO:0007669"/>
    <property type="project" value="UniProtKB-SubCell"/>
</dbReference>
<evidence type="ECO:0000256" key="9">
    <source>
        <dbReference type="HAMAP-Rule" id="MF_00082"/>
    </source>
</evidence>
<dbReference type="Proteomes" id="UP001223261">
    <property type="component" value="Chromosome"/>
</dbReference>
<sequence length="253" mass="27399">MKYAVIKIGGSILSDLCDTIIEDIHALRKDNYTPIIVHGGGPFIKKQLNRLGVESKFLDGLRVTDEQTLLQTVNTLIGEVNPKIVHQVNRKETLAIGLNGIDLNLFEIEPINEKYGYVAECLSVNKPVLADICKLAIPVIAPIGINHENGQKYNINADSLAYKIASEMNADLFLVSDIPGVLIEDEVKSELSIQEINTYIETTEIYGGMIPKVSGAVSAIKDGCSSVKIIPGTVKHALINSSNSNSIGTTIIS</sequence>
<dbReference type="GeneID" id="99676236"/>
<feature type="binding site" evidence="9">
    <location>
        <position position="62"/>
    </location>
    <ligand>
        <name>substrate</name>
    </ligand>
</feature>
<protein>
    <recommendedName>
        <fullName evidence="9">Acetylglutamate kinase</fullName>
        <ecNumber evidence="9">2.7.2.8</ecNumber>
    </recommendedName>
    <alternativeName>
        <fullName evidence="9">N-acetyl-L-glutamate 5-phosphotransferase</fullName>
    </alternativeName>
    <alternativeName>
        <fullName evidence="9">NAG kinase</fullName>
        <shortName evidence="9">NAGK</shortName>
    </alternativeName>
</protein>
<evidence type="ECO:0000256" key="8">
    <source>
        <dbReference type="ARBA" id="ARBA00048141"/>
    </source>
</evidence>
<proteinExistence type="inferred from homology"/>
<comment type="pathway">
    <text evidence="1 9">Amino-acid biosynthesis; L-arginine biosynthesis; N(2)-acetyl-L-ornithine from L-glutamate: step 2/4.</text>
</comment>
<keyword evidence="6 9" id="KW-0418">Kinase</keyword>
<evidence type="ECO:0000256" key="7">
    <source>
        <dbReference type="ARBA" id="ARBA00022840"/>
    </source>
</evidence>
<gene>
    <name evidence="9 11" type="primary">argB</name>
    <name evidence="11" type="ORF">PYH69_09955</name>
</gene>
<keyword evidence="2 9" id="KW-0055">Arginine biosynthesis</keyword>
<keyword evidence="7 9" id="KW-0067">ATP-binding</keyword>
<dbReference type="InterPro" id="IPR036393">
    <property type="entry name" value="AceGlu_kinase-like_sf"/>
</dbReference>
<dbReference type="NCBIfam" id="TIGR00761">
    <property type="entry name" value="argB"/>
    <property type="match status" value="1"/>
</dbReference>
<feature type="domain" description="Aspartate/glutamate/uridylate kinase" evidence="10">
    <location>
        <begin position="3"/>
        <end position="230"/>
    </location>
</feature>
<dbReference type="SUPFAM" id="SSF53633">
    <property type="entry name" value="Carbamate kinase-like"/>
    <property type="match status" value="1"/>
</dbReference>
<dbReference type="GO" id="GO:0042450">
    <property type="term" value="P:L-arginine biosynthetic process via ornithine"/>
    <property type="evidence" value="ECO:0007669"/>
    <property type="project" value="UniProtKB-UniRule"/>
</dbReference>
<evidence type="ECO:0000256" key="4">
    <source>
        <dbReference type="ARBA" id="ARBA00022679"/>
    </source>
</evidence>
<evidence type="ECO:0000313" key="12">
    <source>
        <dbReference type="Proteomes" id="UP001223261"/>
    </source>
</evidence>
<evidence type="ECO:0000256" key="2">
    <source>
        <dbReference type="ARBA" id="ARBA00022571"/>
    </source>
</evidence>
<dbReference type="RefSeq" id="WP_016999955.1">
    <property type="nucleotide sequence ID" value="NZ_CABIVY010000021.1"/>
</dbReference>
<comment type="function">
    <text evidence="9">Catalyzes the ATP-dependent phosphorylation of N-acetyl-L-glutamate.</text>
</comment>
<dbReference type="EC" id="2.7.2.8" evidence="9"/>
<dbReference type="InterPro" id="IPR004662">
    <property type="entry name" value="AcgluKinase_fam"/>
</dbReference>
<keyword evidence="9" id="KW-0963">Cytoplasm</keyword>
<dbReference type="Pfam" id="PF00696">
    <property type="entry name" value="AA_kinase"/>
    <property type="match status" value="1"/>
</dbReference>
<organism evidence="11 12">
    <name type="scientific">Mammaliicoccus lentus</name>
    <name type="common">Staphylococcus lentus</name>
    <dbReference type="NCBI Taxonomy" id="42858"/>
    <lineage>
        <taxon>Bacteria</taxon>
        <taxon>Bacillati</taxon>
        <taxon>Bacillota</taxon>
        <taxon>Bacilli</taxon>
        <taxon>Bacillales</taxon>
        <taxon>Staphylococcaceae</taxon>
        <taxon>Mammaliicoccus</taxon>
    </lineage>
</organism>
<evidence type="ECO:0000313" key="11">
    <source>
        <dbReference type="EMBL" id="WHI59072.1"/>
    </source>
</evidence>
<evidence type="ECO:0000256" key="1">
    <source>
        <dbReference type="ARBA" id="ARBA00004828"/>
    </source>
</evidence>
<keyword evidence="4 9" id="KW-0808">Transferase</keyword>
<dbReference type="AlphaFoldDB" id="A0AAX3W1H0"/>